<dbReference type="AlphaFoldDB" id="A0A4P7NLS0"/>
<dbReference type="Proteomes" id="UP000294847">
    <property type="component" value="Chromosome 5"/>
</dbReference>
<feature type="non-terminal residue" evidence="1">
    <location>
        <position position="1"/>
    </location>
</feature>
<gene>
    <name evidence="1" type="ORF">PoMZ_11899</name>
</gene>
<sequence>DLANGRIGEKAKSIVFFYLHLLIHFVEERDKSYTNGIRKPRAFPETSRIKVCTRKQCYSSTKSFVIVCRPGDIFFRHSWSYLPSLFTPIILPQ</sequence>
<evidence type="ECO:0000313" key="2">
    <source>
        <dbReference type="Proteomes" id="UP000294847"/>
    </source>
</evidence>
<proteinExistence type="predicted"/>
<reference evidence="1 2" key="1">
    <citation type="journal article" date="2019" name="Mol. Biol. Evol.">
        <title>Blast fungal genomes show frequent chromosomal changes, gene gains and losses, and effector gene turnover.</title>
        <authorList>
            <person name="Gomez Luciano L.B."/>
            <person name="Jason Tsai I."/>
            <person name="Chuma I."/>
            <person name="Tosa Y."/>
            <person name="Chen Y.H."/>
            <person name="Li J.Y."/>
            <person name="Li M.Y."/>
            <person name="Jade Lu M.Y."/>
            <person name="Nakayashiki H."/>
            <person name="Li W.H."/>
        </authorList>
    </citation>
    <scope>NUCLEOTIDE SEQUENCE [LARGE SCALE GENOMIC DNA]</scope>
    <source>
        <strain evidence="1">MZ5-1-6</strain>
    </source>
</reference>
<organism evidence="1 2">
    <name type="scientific">Pyricularia oryzae</name>
    <name type="common">Rice blast fungus</name>
    <name type="synonym">Magnaporthe oryzae</name>
    <dbReference type="NCBI Taxonomy" id="318829"/>
    <lineage>
        <taxon>Eukaryota</taxon>
        <taxon>Fungi</taxon>
        <taxon>Dikarya</taxon>
        <taxon>Ascomycota</taxon>
        <taxon>Pezizomycotina</taxon>
        <taxon>Sordariomycetes</taxon>
        <taxon>Sordariomycetidae</taxon>
        <taxon>Magnaporthales</taxon>
        <taxon>Pyriculariaceae</taxon>
        <taxon>Pyricularia</taxon>
    </lineage>
</organism>
<evidence type="ECO:0000313" key="1">
    <source>
        <dbReference type="EMBL" id="QBZ63009.1"/>
    </source>
</evidence>
<dbReference type="EMBL" id="CP034208">
    <property type="protein sequence ID" value="QBZ63009.1"/>
    <property type="molecule type" value="Genomic_DNA"/>
</dbReference>
<name>A0A4P7NLS0_PYROR</name>
<accession>A0A4P7NLS0</accession>
<protein>
    <submittedName>
        <fullName evidence="1">Uncharacterized protein</fullName>
    </submittedName>
</protein>